<name>A0A1H6IMT9_MYCRU</name>
<evidence type="ECO:0000256" key="1">
    <source>
        <dbReference type="SAM" id="Phobius"/>
    </source>
</evidence>
<organism evidence="2 3">
    <name type="scientific">Mycolicibacterium rutilum</name>
    <name type="common">Mycobacterium rutilum</name>
    <dbReference type="NCBI Taxonomy" id="370526"/>
    <lineage>
        <taxon>Bacteria</taxon>
        <taxon>Bacillati</taxon>
        <taxon>Actinomycetota</taxon>
        <taxon>Actinomycetes</taxon>
        <taxon>Mycobacteriales</taxon>
        <taxon>Mycobacteriaceae</taxon>
        <taxon>Mycolicibacterium</taxon>
    </lineage>
</organism>
<evidence type="ECO:0000313" key="3">
    <source>
        <dbReference type="Proteomes" id="UP000182915"/>
    </source>
</evidence>
<dbReference type="AlphaFoldDB" id="A0A1H6IMT9"/>
<gene>
    <name evidence="2" type="ORF">SAMN04489835_0239</name>
</gene>
<feature type="transmembrane region" description="Helical" evidence="1">
    <location>
        <begin position="40"/>
        <end position="59"/>
    </location>
</feature>
<dbReference type="OrthoDB" id="4735475at2"/>
<keyword evidence="1" id="KW-0812">Transmembrane</keyword>
<keyword evidence="3" id="KW-1185">Reference proteome</keyword>
<reference evidence="3" key="1">
    <citation type="submission" date="2016-10" db="EMBL/GenBank/DDBJ databases">
        <authorList>
            <person name="Varghese N."/>
            <person name="Submissions S."/>
        </authorList>
    </citation>
    <scope>NUCLEOTIDE SEQUENCE [LARGE SCALE GENOMIC DNA]</scope>
    <source>
        <strain evidence="3">DSM 45405</strain>
    </source>
</reference>
<evidence type="ECO:0000313" key="2">
    <source>
        <dbReference type="EMBL" id="SEH47579.1"/>
    </source>
</evidence>
<sequence length="116" mass="12289">MSVLRRIPPRYAMSICLLLALAALGTGAYALVAGSAVAGMFAAGLVLLLAATAIGFRMVPPILAQSTRNSAKTPRREQVGSSKAMYREIRENHEQLLQAVAVPVGAPTTLMARRRA</sequence>
<keyword evidence="1" id="KW-0472">Membrane</keyword>
<accession>A0A1H6IMT9</accession>
<dbReference type="RefSeq" id="WP_157897530.1">
    <property type="nucleotide sequence ID" value="NZ_LT629971.1"/>
</dbReference>
<dbReference type="EMBL" id="LT629971">
    <property type="protein sequence ID" value="SEH47579.1"/>
    <property type="molecule type" value="Genomic_DNA"/>
</dbReference>
<proteinExistence type="predicted"/>
<dbReference type="Proteomes" id="UP000182915">
    <property type="component" value="Chromosome I"/>
</dbReference>
<protein>
    <submittedName>
        <fullName evidence="2">Uncharacterized protein</fullName>
    </submittedName>
</protein>
<keyword evidence="1" id="KW-1133">Transmembrane helix</keyword>